<dbReference type="Gene3D" id="3.40.930.10">
    <property type="entry name" value="Mannitol-specific EII, Chain A"/>
    <property type="match status" value="1"/>
</dbReference>
<dbReference type="EMBL" id="JBBNIN010000003">
    <property type="protein sequence ID" value="MEQ2710233.1"/>
    <property type="molecule type" value="Genomic_DNA"/>
</dbReference>
<dbReference type="PANTHER" id="PTHR47738:SF3">
    <property type="entry name" value="PHOSPHOTRANSFERASE SYSTEM MANNITOL_FRUCTOSE-SPECIFIC IIA DOMAIN CONTAINING PROTEIN"/>
    <property type="match status" value="1"/>
</dbReference>
<evidence type="ECO:0000259" key="1">
    <source>
        <dbReference type="PROSITE" id="PS51094"/>
    </source>
</evidence>
<protein>
    <submittedName>
        <fullName evidence="2">PTS sugar transporter subunit IIA</fullName>
    </submittedName>
</protein>
<dbReference type="Proteomes" id="UP001482154">
    <property type="component" value="Unassembled WGS sequence"/>
</dbReference>
<sequence length="155" mass="17183">MDKIISNKEKSYLAVTLSGDNDKEVIKQMASALEEEGYVKDTFADAIVKRESIYPTGLPVGEINVAIPHTDPEHVNNAAVCLGILDKPVTFNVMGMEGETTEVSLLFMLSIKHKEDQMGMLQKLISLCQDQNTLKEILAKDQDKINEVMTALVEK</sequence>
<dbReference type="PROSITE" id="PS51094">
    <property type="entry name" value="PTS_EIIA_TYPE_2"/>
    <property type="match status" value="1"/>
</dbReference>
<keyword evidence="2" id="KW-0762">Sugar transport</keyword>
<dbReference type="InterPro" id="IPR051541">
    <property type="entry name" value="PTS_SugarTrans_NitroReg"/>
</dbReference>
<dbReference type="SUPFAM" id="SSF55804">
    <property type="entry name" value="Phoshotransferase/anion transport protein"/>
    <property type="match status" value="1"/>
</dbReference>
<reference evidence="2 3" key="1">
    <citation type="submission" date="2024-04" db="EMBL/GenBank/DDBJ databases">
        <title>Human intestinal bacterial collection.</title>
        <authorList>
            <person name="Pauvert C."/>
            <person name="Hitch T.C.A."/>
            <person name="Clavel T."/>
        </authorList>
    </citation>
    <scope>NUCLEOTIDE SEQUENCE [LARGE SCALE GENOMIC DNA]</scope>
    <source>
        <strain evidence="2 3">CLA-AA-H249</strain>
    </source>
</reference>
<feature type="domain" description="PTS EIIA type-2" evidence="1">
    <location>
        <begin position="6"/>
        <end position="155"/>
    </location>
</feature>
<dbReference type="CDD" id="cd00211">
    <property type="entry name" value="PTS_IIA_fru"/>
    <property type="match status" value="1"/>
</dbReference>
<dbReference type="PANTHER" id="PTHR47738">
    <property type="entry name" value="PTS SYSTEM FRUCTOSE-LIKE EIIA COMPONENT-RELATED"/>
    <property type="match status" value="1"/>
</dbReference>
<gene>
    <name evidence="2" type="ORF">AAAU51_03470</name>
</gene>
<dbReference type="RefSeq" id="WP_022374398.1">
    <property type="nucleotide sequence ID" value="NZ_JAOQJG010000001.1"/>
</dbReference>
<accession>A0ABV1ISN7</accession>
<keyword evidence="3" id="KW-1185">Reference proteome</keyword>
<keyword evidence="2" id="KW-0813">Transport</keyword>
<evidence type="ECO:0000313" key="3">
    <source>
        <dbReference type="Proteomes" id="UP001482154"/>
    </source>
</evidence>
<dbReference type="InterPro" id="IPR002178">
    <property type="entry name" value="PTS_EIIA_type-2_dom"/>
</dbReference>
<dbReference type="InterPro" id="IPR016152">
    <property type="entry name" value="PTrfase/Anion_transptr"/>
</dbReference>
<dbReference type="Pfam" id="PF00359">
    <property type="entry name" value="PTS_EIIA_2"/>
    <property type="match status" value="1"/>
</dbReference>
<proteinExistence type="predicted"/>
<evidence type="ECO:0000313" key="2">
    <source>
        <dbReference type="EMBL" id="MEQ2710233.1"/>
    </source>
</evidence>
<name>A0ABV1ISN7_9FIRM</name>
<organism evidence="2 3">
    <name type="scientific">Anaerostipes amylophilus</name>
    <dbReference type="NCBI Taxonomy" id="2981779"/>
    <lineage>
        <taxon>Bacteria</taxon>
        <taxon>Bacillati</taxon>
        <taxon>Bacillota</taxon>
        <taxon>Clostridia</taxon>
        <taxon>Lachnospirales</taxon>
        <taxon>Lachnospiraceae</taxon>
        <taxon>Anaerostipes</taxon>
    </lineage>
</organism>
<comment type="caution">
    <text evidence="2">The sequence shown here is derived from an EMBL/GenBank/DDBJ whole genome shotgun (WGS) entry which is preliminary data.</text>
</comment>